<dbReference type="InterPro" id="IPR000119">
    <property type="entry name" value="Hist_DNA-bd"/>
</dbReference>
<dbReference type="NCBIfam" id="TIGR01201">
    <property type="entry name" value="HU_rel"/>
    <property type="match status" value="1"/>
</dbReference>
<dbReference type="Proteomes" id="UP000261210">
    <property type="component" value="Unassembled WGS sequence"/>
</dbReference>
<protein>
    <recommendedName>
        <fullName evidence="4">Viral histone-like protein</fullName>
    </recommendedName>
    <alternativeName>
        <fullName evidence="9">DNA-binding protein pA104R</fullName>
    </alternativeName>
    <alternativeName>
        <fullName evidence="8">pA104R</fullName>
    </alternativeName>
</protein>
<keyword evidence="5" id="KW-0235">DNA replication</keyword>
<evidence type="ECO:0000256" key="8">
    <source>
        <dbReference type="ARBA" id="ARBA00033120"/>
    </source>
</evidence>
<evidence type="ECO:0000313" key="12">
    <source>
        <dbReference type="EMBL" id="RGK62125.1"/>
    </source>
</evidence>
<dbReference type="GO" id="GO:0005829">
    <property type="term" value="C:cytosol"/>
    <property type="evidence" value="ECO:0007669"/>
    <property type="project" value="TreeGrafter"/>
</dbReference>
<sequence length="220" mass="25309">MAIQFELYKTPRPKDEESKEVYHARVINFQHIDTDYLAKEIQIATSLTEGDVKSVLESLSHFMGDRLREGQSVHLDGIGYFQIKLNSQEPITSPKLKANQIKLKANISFKADAKLKRSVSVVHVERSKLKPHSAVLSNDEIDKLLTNYFKSNPVLTRRDFQGLCGFTPTTAARQIKRLKEEEKKLKNINTYYNPIYVPMPGYYGKAEINTNQEYNIEKEN</sequence>
<evidence type="ECO:0000256" key="9">
    <source>
        <dbReference type="ARBA" id="ARBA00033227"/>
    </source>
</evidence>
<keyword evidence="6" id="KW-0426">Late protein</keyword>
<dbReference type="Pfam" id="PF18291">
    <property type="entry name" value="HU-HIG"/>
    <property type="match status" value="1"/>
</dbReference>
<evidence type="ECO:0000256" key="7">
    <source>
        <dbReference type="ARBA" id="ARBA00023125"/>
    </source>
</evidence>
<comment type="subunit">
    <text evidence="3">Homodimer.</text>
</comment>
<dbReference type="InterPro" id="IPR005902">
    <property type="entry name" value="HU_DNA-bd_put"/>
</dbReference>
<evidence type="ECO:0000313" key="13">
    <source>
        <dbReference type="Proteomes" id="UP000261210"/>
    </source>
</evidence>
<dbReference type="SUPFAM" id="SSF47729">
    <property type="entry name" value="IHF-like DNA-binding proteins"/>
    <property type="match status" value="1"/>
</dbReference>
<evidence type="ECO:0000256" key="10">
    <source>
        <dbReference type="ARBA" id="ARBA00046140"/>
    </source>
</evidence>
<dbReference type="InterPro" id="IPR010992">
    <property type="entry name" value="IHF-like_DNA-bd_dom_sf"/>
</dbReference>
<dbReference type="PANTHER" id="PTHR33175">
    <property type="entry name" value="DNA-BINDING PROTEIN HU"/>
    <property type="match status" value="1"/>
</dbReference>
<comment type="function">
    <text evidence="10">DNA-binding protein that plays a critical role in nucleoid compaction, genome replication and DNA replication and transcription. Binds to both ssDNA and dsDNA with a binding site covering about 15 nucleotides. Displays DNA-supercoiling activity only when associated with the viral DNA topoisomerase 2.</text>
</comment>
<feature type="domain" description="HU" evidence="11">
    <location>
        <begin position="1"/>
        <end position="126"/>
    </location>
</feature>
<dbReference type="GO" id="GO:0030527">
    <property type="term" value="F:structural constituent of chromatin"/>
    <property type="evidence" value="ECO:0007669"/>
    <property type="project" value="InterPro"/>
</dbReference>
<evidence type="ECO:0000256" key="4">
    <source>
        <dbReference type="ARBA" id="ARBA00016145"/>
    </source>
</evidence>
<evidence type="ECO:0000256" key="5">
    <source>
        <dbReference type="ARBA" id="ARBA00022705"/>
    </source>
</evidence>
<evidence type="ECO:0000256" key="2">
    <source>
        <dbReference type="ARBA" id="ARBA00010529"/>
    </source>
</evidence>
<reference evidence="12 13" key="1">
    <citation type="submission" date="2018-08" db="EMBL/GenBank/DDBJ databases">
        <title>A genome reference for cultivated species of the human gut microbiota.</title>
        <authorList>
            <person name="Zou Y."/>
            <person name="Xue W."/>
            <person name="Luo G."/>
        </authorList>
    </citation>
    <scope>NUCLEOTIDE SEQUENCE [LARGE SCALE GENOMIC DNA]</scope>
    <source>
        <strain evidence="12 13">TF10-34</strain>
    </source>
</reference>
<comment type="subcellular location">
    <subcellularLocation>
        <location evidence="1">Virion</location>
    </subcellularLocation>
</comment>
<proteinExistence type="inferred from homology"/>
<dbReference type="Gene3D" id="4.10.520.10">
    <property type="entry name" value="IHF-like DNA-binding proteins"/>
    <property type="match status" value="1"/>
</dbReference>
<dbReference type="InterPro" id="IPR041607">
    <property type="entry name" value="HU-HIG"/>
</dbReference>
<evidence type="ECO:0000256" key="6">
    <source>
        <dbReference type="ARBA" id="ARBA00022921"/>
    </source>
</evidence>
<dbReference type="EMBL" id="QSQU01000015">
    <property type="protein sequence ID" value="RGK62125.1"/>
    <property type="molecule type" value="Genomic_DNA"/>
</dbReference>
<comment type="caution">
    <text evidence="12">The sequence shown here is derived from an EMBL/GenBank/DDBJ whole genome shotgun (WGS) entry which is preliminary data.</text>
</comment>
<dbReference type="GO" id="GO:0003677">
    <property type="term" value="F:DNA binding"/>
    <property type="evidence" value="ECO:0007669"/>
    <property type="project" value="UniProtKB-KW"/>
</dbReference>
<comment type="similarity">
    <text evidence="2">Belongs to the bacterial histone-like protein family.</text>
</comment>
<gene>
    <name evidence="12" type="ORF">DXD03_12180</name>
</gene>
<dbReference type="RefSeq" id="WP_117684021.1">
    <property type="nucleotide sequence ID" value="NZ_JADNHC010000014.1"/>
</dbReference>
<name>A0A3E4NEN3_9BACE</name>
<dbReference type="PANTHER" id="PTHR33175:SF13">
    <property type="entry name" value="HISTONE-LIKE PROTEIN"/>
    <property type="match status" value="1"/>
</dbReference>
<evidence type="ECO:0000256" key="3">
    <source>
        <dbReference type="ARBA" id="ARBA00011738"/>
    </source>
</evidence>
<accession>A0A3E4NEN3</accession>
<keyword evidence="7 12" id="KW-0238">DNA-binding</keyword>
<organism evidence="12 13">
    <name type="scientific">Bacteroides xylanisolvens</name>
    <dbReference type="NCBI Taxonomy" id="371601"/>
    <lineage>
        <taxon>Bacteria</taxon>
        <taxon>Pseudomonadati</taxon>
        <taxon>Bacteroidota</taxon>
        <taxon>Bacteroidia</taxon>
        <taxon>Bacteroidales</taxon>
        <taxon>Bacteroidaceae</taxon>
        <taxon>Bacteroides</taxon>
    </lineage>
</organism>
<evidence type="ECO:0000259" key="11">
    <source>
        <dbReference type="Pfam" id="PF18291"/>
    </source>
</evidence>
<evidence type="ECO:0000256" key="1">
    <source>
        <dbReference type="ARBA" id="ARBA00004328"/>
    </source>
</evidence>
<dbReference type="AlphaFoldDB" id="A0A3E4NEN3"/>
<dbReference type="GO" id="GO:0006260">
    <property type="term" value="P:DNA replication"/>
    <property type="evidence" value="ECO:0007669"/>
    <property type="project" value="UniProtKB-KW"/>
</dbReference>